<evidence type="ECO:0000313" key="1">
    <source>
        <dbReference type="EMBL" id="PZR05643.1"/>
    </source>
</evidence>
<gene>
    <name evidence="1" type="ORF">DI536_31840</name>
</gene>
<dbReference type="Proteomes" id="UP000249061">
    <property type="component" value="Unassembled WGS sequence"/>
</dbReference>
<proteinExistence type="predicted"/>
<dbReference type="EMBL" id="QFQP01000043">
    <property type="protein sequence ID" value="PZR05643.1"/>
    <property type="molecule type" value="Genomic_DNA"/>
</dbReference>
<evidence type="ECO:0000313" key="2">
    <source>
        <dbReference type="Proteomes" id="UP000249061"/>
    </source>
</evidence>
<name>A0A2W5SYC6_9BACT</name>
<dbReference type="AlphaFoldDB" id="A0A2W5SYC6"/>
<sequence length="120" mass="12936">MELTAFTSRLGEGQGRLGPGVFILGDDEPGRTFELGRGDHVEVTQLVDLTGVTLVRTSMKVRTPKRMPPGFAWEVSVVIDGVKYAGVTLRAGSERMLDDLAANVSKLTGQHTVGVRLELV</sequence>
<protein>
    <submittedName>
        <fullName evidence="1">Uncharacterized protein</fullName>
    </submittedName>
</protein>
<comment type="caution">
    <text evidence="1">The sequence shown here is derived from an EMBL/GenBank/DDBJ whole genome shotgun (WGS) entry which is preliminary data.</text>
</comment>
<organism evidence="1 2">
    <name type="scientific">Archangium gephyra</name>
    <dbReference type="NCBI Taxonomy" id="48"/>
    <lineage>
        <taxon>Bacteria</taxon>
        <taxon>Pseudomonadati</taxon>
        <taxon>Myxococcota</taxon>
        <taxon>Myxococcia</taxon>
        <taxon>Myxococcales</taxon>
        <taxon>Cystobacterineae</taxon>
        <taxon>Archangiaceae</taxon>
        <taxon>Archangium</taxon>
    </lineage>
</organism>
<accession>A0A2W5SYC6</accession>
<reference evidence="1 2" key="1">
    <citation type="submission" date="2017-08" db="EMBL/GenBank/DDBJ databases">
        <title>Infants hospitalized years apart are colonized by the same room-sourced microbial strains.</title>
        <authorList>
            <person name="Brooks B."/>
            <person name="Olm M.R."/>
            <person name="Firek B.A."/>
            <person name="Baker R."/>
            <person name="Thomas B.C."/>
            <person name="Morowitz M.J."/>
            <person name="Banfield J.F."/>
        </authorList>
    </citation>
    <scope>NUCLEOTIDE SEQUENCE [LARGE SCALE GENOMIC DNA]</scope>
    <source>
        <strain evidence="1">S2_003_000_R2_14</strain>
    </source>
</reference>